<gene>
    <name evidence="2" type="ORF">AAG570_006135</name>
</gene>
<accession>A0ABD0XX60</accession>
<sequence>MRGAGLRSPNIRVHFLKSLETKLGCHTTAYKIHAVKTHQENLGLCFPRPKRNSPDRRFSSREVKKSVTEDETRVSHYTPESKIHAVETHQENLGLCFPVPKRNYPDRCFASREVKKKAVTDLMRPGWIAEMEPSGPHPATSVPVPSRVVVRGWSIVTGYTPASPIEARQRERLPHNCSNWKATDRLTLRTRRPVQFRRRYAICMYPTRELAPFHSAYNNFAEAIGTLVGKPPIGDASVSSAYEVSANRRLQRSYDTNGSAEPVRTNELKARDDRPWVVIRKCRLWCSSPALSRVSVEHRQAKVRHGPSCTVIPHRDRGRALMPILAEISDYRSDLFFPTVVGRYVG</sequence>
<dbReference type="Proteomes" id="UP001558652">
    <property type="component" value="Unassembled WGS sequence"/>
</dbReference>
<comment type="caution">
    <text evidence="2">The sequence shown here is derived from an EMBL/GenBank/DDBJ whole genome shotgun (WGS) entry which is preliminary data.</text>
</comment>
<feature type="region of interest" description="Disordered" evidence="1">
    <location>
        <begin position="46"/>
        <end position="76"/>
    </location>
</feature>
<evidence type="ECO:0000256" key="1">
    <source>
        <dbReference type="SAM" id="MobiDB-lite"/>
    </source>
</evidence>
<dbReference type="EMBL" id="JBFDAA010000019">
    <property type="protein sequence ID" value="KAL1115846.1"/>
    <property type="molecule type" value="Genomic_DNA"/>
</dbReference>
<evidence type="ECO:0000313" key="3">
    <source>
        <dbReference type="Proteomes" id="UP001558652"/>
    </source>
</evidence>
<organism evidence="2 3">
    <name type="scientific">Ranatra chinensis</name>
    <dbReference type="NCBI Taxonomy" id="642074"/>
    <lineage>
        <taxon>Eukaryota</taxon>
        <taxon>Metazoa</taxon>
        <taxon>Ecdysozoa</taxon>
        <taxon>Arthropoda</taxon>
        <taxon>Hexapoda</taxon>
        <taxon>Insecta</taxon>
        <taxon>Pterygota</taxon>
        <taxon>Neoptera</taxon>
        <taxon>Paraneoptera</taxon>
        <taxon>Hemiptera</taxon>
        <taxon>Heteroptera</taxon>
        <taxon>Panheteroptera</taxon>
        <taxon>Nepomorpha</taxon>
        <taxon>Nepidae</taxon>
        <taxon>Ranatrinae</taxon>
        <taxon>Ranatra</taxon>
    </lineage>
</organism>
<feature type="compositionally biased region" description="Basic and acidic residues" evidence="1">
    <location>
        <begin position="52"/>
        <end position="76"/>
    </location>
</feature>
<reference evidence="2 3" key="1">
    <citation type="submission" date="2024-07" db="EMBL/GenBank/DDBJ databases">
        <title>Chromosome-level genome assembly of the water stick insect Ranatra chinensis (Heteroptera: Nepidae).</title>
        <authorList>
            <person name="Liu X."/>
        </authorList>
    </citation>
    <scope>NUCLEOTIDE SEQUENCE [LARGE SCALE GENOMIC DNA]</scope>
    <source>
        <strain evidence="2">Cailab_2021Rc</strain>
        <tissue evidence="2">Muscle</tissue>
    </source>
</reference>
<keyword evidence="3" id="KW-1185">Reference proteome</keyword>
<name>A0ABD0XX60_9HEMI</name>
<evidence type="ECO:0000313" key="2">
    <source>
        <dbReference type="EMBL" id="KAL1115846.1"/>
    </source>
</evidence>
<dbReference type="AlphaFoldDB" id="A0ABD0XX60"/>
<protein>
    <submittedName>
        <fullName evidence="2">Uncharacterized protein</fullName>
    </submittedName>
</protein>
<proteinExistence type="predicted"/>